<evidence type="ECO:0000256" key="1">
    <source>
        <dbReference type="ARBA" id="ARBA00004651"/>
    </source>
</evidence>
<keyword evidence="2" id="KW-1003">Cell membrane</keyword>
<feature type="transmembrane region" description="Helical" evidence="14">
    <location>
        <begin position="253"/>
        <end position="275"/>
    </location>
</feature>
<dbReference type="RefSeq" id="XP_038820704.1">
    <property type="nucleotide sequence ID" value="XM_038964776.1"/>
</dbReference>
<protein>
    <submittedName>
        <fullName evidence="17">Olfactory receptor 1M1-like</fullName>
    </submittedName>
</protein>
<evidence type="ECO:0000256" key="14">
    <source>
        <dbReference type="SAM" id="Phobius"/>
    </source>
</evidence>
<feature type="region of interest" description="Disordered" evidence="13">
    <location>
        <begin position="326"/>
        <end position="402"/>
    </location>
</feature>
<keyword evidence="10" id="KW-0675">Receptor</keyword>
<sequence length="426" mass="48091">MTFLRRLQWNDSSVLIHPPGFYIIGFTSLPFANLYFIFLAFVYVVSVVFNTFVIYIITVDLRLHNPKYMAVGNLAVVDLVLNTCIIPGMLKAFLAKNNFVPFNLCMVQMYVYYSFLSMESFSIAVLAYDRMIAICFPLRHGSINTMTSMSCILGVIWCFCLGIPIFSTSIMTRLSYCDSVNVYSYFCDYAPVFRLACNDNTLQWAVASVLSLVILLGPLCFIILSYMSILIAVFRMKSVESRVKALATCTEHLILVAVFFFPVLTIFMVGLLARIKPDPDLRVLSLSLASCIPPCLNPIVYSLKTKEIKNKVLTMFRRIKVQTKLPPKMASPPFHDRSRRPSPSEDQDEDDPAGQAVWSSTMPSRRTGPTTRTEGSQTDSPERSTLPPEPLVEHSQQTDLDHQLSHLNLPWWNTASTETQTINSPT</sequence>
<dbReference type="GO" id="GO:0005549">
    <property type="term" value="F:odorant binding"/>
    <property type="evidence" value="ECO:0007669"/>
    <property type="project" value="TreeGrafter"/>
</dbReference>
<dbReference type="SUPFAM" id="SSF81321">
    <property type="entry name" value="Family A G protein-coupled receptor-like"/>
    <property type="match status" value="1"/>
</dbReference>
<dbReference type="InterPro" id="IPR000725">
    <property type="entry name" value="Olfact_rcpt"/>
</dbReference>
<evidence type="ECO:0000256" key="7">
    <source>
        <dbReference type="ARBA" id="ARBA00023040"/>
    </source>
</evidence>
<evidence type="ECO:0000313" key="16">
    <source>
        <dbReference type="Proteomes" id="UP000808372"/>
    </source>
</evidence>
<evidence type="ECO:0000313" key="17">
    <source>
        <dbReference type="RefSeq" id="XP_038820704.1"/>
    </source>
</evidence>
<comment type="subcellular location">
    <subcellularLocation>
        <location evidence="1">Cell membrane</location>
        <topology evidence="1">Multi-pass membrane protein</topology>
    </subcellularLocation>
</comment>
<keyword evidence="3" id="KW-0716">Sensory transduction</keyword>
<keyword evidence="6 14" id="KW-1133">Transmembrane helix</keyword>
<evidence type="ECO:0000256" key="11">
    <source>
        <dbReference type="ARBA" id="ARBA00023180"/>
    </source>
</evidence>
<gene>
    <name evidence="17" type="primary">LOC120021137</name>
</gene>
<evidence type="ECO:0000256" key="6">
    <source>
        <dbReference type="ARBA" id="ARBA00022989"/>
    </source>
</evidence>
<keyword evidence="5" id="KW-0552">Olfaction</keyword>
<evidence type="ECO:0000256" key="4">
    <source>
        <dbReference type="ARBA" id="ARBA00022692"/>
    </source>
</evidence>
<keyword evidence="8 14" id="KW-0472">Membrane</keyword>
<dbReference type="GO" id="GO:0004930">
    <property type="term" value="F:G protein-coupled receptor activity"/>
    <property type="evidence" value="ECO:0007669"/>
    <property type="project" value="UniProtKB-KW"/>
</dbReference>
<keyword evidence="12" id="KW-0807">Transducer</keyword>
<feature type="compositionally biased region" description="Polar residues" evidence="13">
    <location>
        <begin position="357"/>
        <end position="379"/>
    </location>
</feature>
<dbReference type="FunFam" id="1.20.1070.10:FF:000024">
    <property type="entry name" value="Olfactory receptor"/>
    <property type="match status" value="1"/>
</dbReference>
<dbReference type="GeneID" id="120021137"/>
<dbReference type="PRINTS" id="PR00237">
    <property type="entry name" value="GPCRRHODOPSN"/>
</dbReference>
<feature type="domain" description="G-protein coupled receptors family 1 profile" evidence="15">
    <location>
        <begin position="49"/>
        <end position="301"/>
    </location>
</feature>
<dbReference type="PRINTS" id="PR00245">
    <property type="entry name" value="OLFACTORYR"/>
</dbReference>
<keyword evidence="7" id="KW-0297">G-protein coupled receptor</keyword>
<dbReference type="InterPro" id="IPR000276">
    <property type="entry name" value="GPCR_Rhodpsn"/>
</dbReference>
<evidence type="ECO:0000256" key="5">
    <source>
        <dbReference type="ARBA" id="ARBA00022725"/>
    </source>
</evidence>
<dbReference type="Pfam" id="PF13853">
    <property type="entry name" value="7tm_4"/>
    <property type="match status" value="1"/>
</dbReference>
<feature type="transmembrane region" description="Helical" evidence="14">
    <location>
        <begin position="70"/>
        <end position="90"/>
    </location>
</feature>
<keyword evidence="16" id="KW-1185">Reference proteome</keyword>
<reference evidence="17" key="1">
    <citation type="submission" date="2025-08" db="UniProtKB">
        <authorList>
            <consortium name="RefSeq"/>
        </authorList>
    </citation>
    <scope>IDENTIFICATION</scope>
    <source>
        <tissue evidence="17">White muscle</tissue>
    </source>
</reference>
<evidence type="ECO:0000256" key="13">
    <source>
        <dbReference type="SAM" id="MobiDB-lite"/>
    </source>
</evidence>
<accession>A0A8U0TL46</accession>
<feature type="transmembrane region" description="Helical" evidence="14">
    <location>
        <begin position="149"/>
        <end position="166"/>
    </location>
</feature>
<evidence type="ECO:0000256" key="3">
    <source>
        <dbReference type="ARBA" id="ARBA00022606"/>
    </source>
</evidence>
<keyword evidence="9" id="KW-1015">Disulfide bond</keyword>
<keyword evidence="4 14" id="KW-0812">Transmembrane</keyword>
<dbReference type="Proteomes" id="UP000808372">
    <property type="component" value="Chromosome 26"/>
</dbReference>
<name>A0A8U0TL46_SALNM</name>
<dbReference type="PROSITE" id="PS50262">
    <property type="entry name" value="G_PROTEIN_RECEP_F1_2"/>
    <property type="match status" value="1"/>
</dbReference>
<evidence type="ECO:0000256" key="12">
    <source>
        <dbReference type="ARBA" id="ARBA00023224"/>
    </source>
</evidence>
<feature type="transmembrane region" description="Helical" evidence="14">
    <location>
        <begin position="204"/>
        <end position="233"/>
    </location>
</feature>
<keyword evidence="11" id="KW-0325">Glycoprotein</keyword>
<feature type="transmembrane region" description="Helical" evidence="14">
    <location>
        <begin position="110"/>
        <end position="128"/>
    </location>
</feature>
<dbReference type="Gene3D" id="1.20.1070.10">
    <property type="entry name" value="Rhodopsin 7-helix transmembrane proteins"/>
    <property type="match status" value="1"/>
</dbReference>
<dbReference type="PANTHER" id="PTHR26451:SF470">
    <property type="entry name" value="OLFACTORY RECEPTOR"/>
    <property type="match status" value="1"/>
</dbReference>
<evidence type="ECO:0000259" key="15">
    <source>
        <dbReference type="PROSITE" id="PS50262"/>
    </source>
</evidence>
<evidence type="ECO:0000256" key="9">
    <source>
        <dbReference type="ARBA" id="ARBA00023157"/>
    </source>
</evidence>
<dbReference type="GO" id="GO:0005886">
    <property type="term" value="C:plasma membrane"/>
    <property type="evidence" value="ECO:0007669"/>
    <property type="project" value="UniProtKB-SubCell"/>
</dbReference>
<dbReference type="InterPro" id="IPR052921">
    <property type="entry name" value="GPCR1_Superfamily_Member"/>
</dbReference>
<organism evidence="16 17">
    <name type="scientific">Salvelinus namaycush</name>
    <name type="common">Lake trout</name>
    <name type="synonym">Salmo namaycush</name>
    <dbReference type="NCBI Taxonomy" id="8040"/>
    <lineage>
        <taxon>Eukaryota</taxon>
        <taxon>Metazoa</taxon>
        <taxon>Chordata</taxon>
        <taxon>Craniata</taxon>
        <taxon>Vertebrata</taxon>
        <taxon>Euteleostomi</taxon>
        <taxon>Actinopterygii</taxon>
        <taxon>Neopterygii</taxon>
        <taxon>Teleostei</taxon>
        <taxon>Protacanthopterygii</taxon>
        <taxon>Salmoniformes</taxon>
        <taxon>Salmonidae</taxon>
        <taxon>Salmoninae</taxon>
        <taxon>Salvelinus</taxon>
    </lineage>
</organism>
<evidence type="ECO:0000256" key="8">
    <source>
        <dbReference type="ARBA" id="ARBA00023136"/>
    </source>
</evidence>
<dbReference type="KEGG" id="snh:120021137"/>
<dbReference type="GO" id="GO:0004984">
    <property type="term" value="F:olfactory receptor activity"/>
    <property type="evidence" value="ECO:0007669"/>
    <property type="project" value="InterPro"/>
</dbReference>
<dbReference type="PANTHER" id="PTHR26451">
    <property type="entry name" value="G_PROTEIN_RECEP_F1_2 DOMAIN-CONTAINING PROTEIN"/>
    <property type="match status" value="1"/>
</dbReference>
<feature type="transmembrane region" description="Helical" evidence="14">
    <location>
        <begin position="35"/>
        <end position="58"/>
    </location>
</feature>
<evidence type="ECO:0000256" key="2">
    <source>
        <dbReference type="ARBA" id="ARBA00022475"/>
    </source>
</evidence>
<dbReference type="AlphaFoldDB" id="A0A8U0TL46"/>
<proteinExistence type="predicted"/>
<evidence type="ECO:0000256" key="10">
    <source>
        <dbReference type="ARBA" id="ARBA00023170"/>
    </source>
</evidence>
<dbReference type="InterPro" id="IPR017452">
    <property type="entry name" value="GPCR_Rhodpsn_7TM"/>
</dbReference>
<feature type="transmembrane region" description="Helical" evidence="14">
    <location>
        <begin position="12"/>
        <end position="29"/>
    </location>
</feature>